<gene>
    <name evidence="2" type="ORF">K933_07588</name>
</gene>
<dbReference type="InterPro" id="IPR055552">
    <property type="entry name" value="DUF7128"/>
</dbReference>
<reference evidence="2 3" key="1">
    <citation type="journal article" date="2013" name="Genome Announc.">
        <title>Draft Genome Sequence of 'Candidatus Halobonum tyrrellensis' Strain G22, Isolated from the Hypersaline Waters of Lake Tyrrell, Australia.</title>
        <authorList>
            <person name="Ugalde J.A."/>
            <person name="Narasingarao P."/>
            <person name="Kuo S."/>
            <person name="Podell S."/>
            <person name="Allen E.E."/>
        </authorList>
    </citation>
    <scope>NUCLEOTIDE SEQUENCE [LARGE SCALE GENOMIC DNA]</scope>
    <source>
        <strain evidence="2 3">G22</strain>
    </source>
</reference>
<keyword evidence="3" id="KW-1185">Reference proteome</keyword>
<evidence type="ECO:0000313" key="3">
    <source>
        <dbReference type="Proteomes" id="UP000017840"/>
    </source>
</evidence>
<accession>V4HDA2</accession>
<dbReference type="AlphaFoldDB" id="V4HDA2"/>
<dbReference type="InterPro" id="IPR013087">
    <property type="entry name" value="Znf_C2H2_type"/>
</dbReference>
<dbReference type="PROSITE" id="PS50157">
    <property type="entry name" value="ZINC_FINGER_C2H2_2"/>
    <property type="match status" value="1"/>
</dbReference>
<dbReference type="STRING" id="1324957.K933_07588"/>
<dbReference type="eggNOG" id="arCOG06236">
    <property type="taxonomic scope" value="Archaea"/>
</dbReference>
<proteinExistence type="predicted"/>
<name>V4HDA2_9EURY</name>
<organism evidence="2 3">
    <name type="scientific">Candidatus Halobonum tyrrellensis G22</name>
    <dbReference type="NCBI Taxonomy" id="1324957"/>
    <lineage>
        <taxon>Archaea</taxon>
        <taxon>Methanobacteriati</taxon>
        <taxon>Methanobacteriota</taxon>
        <taxon>Stenosarchaea group</taxon>
        <taxon>Halobacteria</taxon>
        <taxon>Halobacteriales</taxon>
        <taxon>Haloferacaceae</taxon>
        <taxon>Candidatus Halobonum</taxon>
    </lineage>
</organism>
<dbReference type="EMBL" id="ASGZ01000026">
    <property type="protein sequence ID" value="ESP88695.1"/>
    <property type="molecule type" value="Genomic_DNA"/>
</dbReference>
<feature type="domain" description="C2H2-type" evidence="1">
    <location>
        <begin position="13"/>
        <end position="40"/>
    </location>
</feature>
<protein>
    <submittedName>
        <fullName evidence="2">Zinc finger C2H2-type domain-containing protein</fullName>
    </submittedName>
</protein>
<comment type="caution">
    <text evidence="2">The sequence shown here is derived from an EMBL/GenBank/DDBJ whole genome shotgun (WGS) entry which is preliminary data.</text>
</comment>
<dbReference type="Pfam" id="PF23447">
    <property type="entry name" value="DUF7128"/>
    <property type="match status" value="1"/>
</dbReference>
<dbReference type="Proteomes" id="UP000017840">
    <property type="component" value="Unassembled WGS sequence"/>
</dbReference>
<dbReference type="RefSeq" id="WP_023394103.1">
    <property type="nucleotide sequence ID" value="NZ_ASGZ01000026.1"/>
</dbReference>
<evidence type="ECO:0000313" key="2">
    <source>
        <dbReference type="EMBL" id="ESP88695.1"/>
    </source>
</evidence>
<evidence type="ECO:0000259" key="1">
    <source>
        <dbReference type="PROSITE" id="PS50157"/>
    </source>
</evidence>
<sequence length="44" mass="5185">MVTETARDDATWYECEACGLLFDDREDARRHEENCDAEDPTYLQ</sequence>